<reference evidence="3 4" key="1">
    <citation type="submission" date="2019-01" db="EMBL/GenBank/DDBJ databases">
        <authorList>
            <consortium name="Pathogen Informatics"/>
        </authorList>
    </citation>
    <scope>NUCLEOTIDE SEQUENCE [LARGE SCALE GENOMIC DNA]</scope>
    <source>
        <strain evidence="3 4">NCTC10146</strain>
    </source>
</reference>
<feature type="transmembrane region" description="Helical" evidence="1">
    <location>
        <begin position="6"/>
        <end position="31"/>
    </location>
</feature>
<sequence>MSEKQFLIVTILLMILFTLILVSLIVWYILWKYIYGYKDKKKGFMFEDAANERIKKILKNTNFRYIEGGVYKFENHIYEVDSILVSPSFLVVVEYKNFNGNISGDAGSKKFFLSLKKKNKKIPVNNPILQNEYHIKNVIKSLNKNVPYASLIVLPDEAIIQISNIPEHVIICKLNELEEKINDMSLYSKELPESINIEDIEQTMKIFKTTTLPEKIHFRNKIQNSQNKNRKQ</sequence>
<protein>
    <submittedName>
        <fullName evidence="3">Nuclease-related domain</fullName>
    </submittedName>
</protein>
<dbReference type="Pfam" id="PF08378">
    <property type="entry name" value="NERD"/>
    <property type="match status" value="1"/>
</dbReference>
<dbReference type="InterPro" id="IPR011528">
    <property type="entry name" value="NERD"/>
</dbReference>
<dbReference type="PROSITE" id="PS50965">
    <property type="entry name" value="NERD"/>
    <property type="match status" value="1"/>
</dbReference>
<gene>
    <name evidence="3" type="ORF">NCTC10146_00443</name>
</gene>
<evidence type="ECO:0000256" key="1">
    <source>
        <dbReference type="SAM" id="Phobius"/>
    </source>
</evidence>
<dbReference type="EMBL" id="LR215010">
    <property type="protein sequence ID" value="VEU68980.1"/>
    <property type="molecule type" value="Genomic_DNA"/>
</dbReference>
<accession>A0A449AR76</accession>
<name>A0A449AR76_9BACT</name>
<evidence type="ECO:0000259" key="2">
    <source>
        <dbReference type="PROSITE" id="PS50965"/>
    </source>
</evidence>
<evidence type="ECO:0000313" key="4">
    <source>
        <dbReference type="Proteomes" id="UP000290495"/>
    </source>
</evidence>
<keyword evidence="1" id="KW-1133">Transmembrane helix</keyword>
<feature type="domain" description="NERD" evidence="2">
    <location>
        <begin position="42"/>
        <end position="161"/>
    </location>
</feature>
<dbReference type="RefSeq" id="WP_004794810.1">
    <property type="nucleotide sequence ID" value="NZ_LR215010.1"/>
</dbReference>
<evidence type="ECO:0000313" key="3">
    <source>
        <dbReference type="EMBL" id="VEU68980.1"/>
    </source>
</evidence>
<proteinExistence type="predicted"/>
<dbReference type="AlphaFoldDB" id="A0A449AR76"/>
<keyword evidence="1" id="KW-0472">Membrane</keyword>
<organism evidence="3 4">
    <name type="scientific">Mycoplasmopsis canis</name>
    <dbReference type="NCBI Taxonomy" id="29555"/>
    <lineage>
        <taxon>Bacteria</taxon>
        <taxon>Bacillati</taxon>
        <taxon>Mycoplasmatota</taxon>
        <taxon>Mycoplasmoidales</taxon>
        <taxon>Metamycoplasmataceae</taxon>
        <taxon>Mycoplasmopsis</taxon>
    </lineage>
</organism>
<keyword evidence="1" id="KW-0812">Transmembrane</keyword>
<dbReference type="Proteomes" id="UP000290495">
    <property type="component" value="Chromosome"/>
</dbReference>